<dbReference type="InterPro" id="IPR002539">
    <property type="entry name" value="MaoC-like_dom"/>
</dbReference>
<dbReference type="Gene3D" id="3.10.129.10">
    <property type="entry name" value="Hotdog Thioesterase"/>
    <property type="match status" value="1"/>
</dbReference>
<protein>
    <submittedName>
        <fullName evidence="2">MaoC/PaaZ C-terminal domain-containing protein</fullName>
    </submittedName>
</protein>
<dbReference type="EMBL" id="JBAWSY010000003">
    <property type="protein sequence ID" value="MEI4769297.1"/>
    <property type="molecule type" value="Genomic_DNA"/>
</dbReference>
<organism evidence="2 3">
    <name type="scientific">Psychrobacillus mangrovi</name>
    <dbReference type="NCBI Taxonomy" id="3117745"/>
    <lineage>
        <taxon>Bacteria</taxon>
        <taxon>Bacillati</taxon>
        <taxon>Bacillota</taxon>
        <taxon>Bacilli</taxon>
        <taxon>Bacillales</taxon>
        <taxon>Bacillaceae</taxon>
        <taxon>Psychrobacillus</taxon>
    </lineage>
</organism>
<keyword evidence="3" id="KW-1185">Reference proteome</keyword>
<feature type="domain" description="MaoC-like" evidence="1">
    <location>
        <begin position="25"/>
        <end position="121"/>
    </location>
</feature>
<dbReference type="Proteomes" id="UP001364890">
    <property type="component" value="Unassembled WGS sequence"/>
</dbReference>
<dbReference type="InterPro" id="IPR050965">
    <property type="entry name" value="UPF0336/Enoyl-CoA_hydratase"/>
</dbReference>
<comment type="caution">
    <text evidence="2">The sequence shown here is derived from an EMBL/GenBank/DDBJ whole genome shotgun (WGS) entry which is preliminary data.</text>
</comment>
<evidence type="ECO:0000313" key="3">
    <source>
        <dbReference type="Proteomes" id="UP001364890"/>
    </source>
</evidence>
<dbReference type="PANTHER" id="PTHR43437:SF3">
    <property type="entry name" value="HYDROXYACYL-THIOESTER DEHYDRATASE TYPE 2, MITOCHONDRIAL"/>
    <property type="match status" value="1"/>
</dbReference>
<dbReference type="SUPFAM" id="SSF54637">
    <property type="entry name" value="Thioesterase/thiol ester dehydrase-isomerase"/>
    <property type="match status" value="1"/>
</dbReference>
<evidence type="ECO:0000259" key="1">
    <source>
        <dbReference type="Pfam" id="PF01575"/>
    </source>
</evidence>
<dbReference type="Pfam" id="PF01575">
    <property type="entry name" value="MaoC_dehydratas"/>
    <property type="match status" value="1"/>
</dbReference>
<evidence type="ECO:0000313" key="2">
    <source>
        <dbReference type="EMBL" id="MEI4769297.1"/>
    </source>
</evidence>
<dbReference type="RefSeq" id="WP_336496858.1">
    <property type="nucleotide sequence ID" value="NZ_JBAWSY010000003.1"/>
</dbReference>
<proteinExistence type="predicted"/>
<dbReference type="PANTHER" id="PTHR43437">
    <property type="entry name" value="HYDROXYACYL-THIOESTER DEHYDRATASE TYPE 2, MITOCHONDRIAL-RELATED"/>
    <property type="match status" value="1"/>
</dbReference>
<sequence>MLLGKTRKIGRRIEEISIGDKLTITEKMDDKDLLLYLGLTNDSNPLYIQHDFASKSVYEKPIVPPIMLTGVITSAISKYLPGPGSYLKRQSLNFPTPTYHYSVIDFTFEVKEIHMNTNEIVIQVIAQNEDEQIVVEGTFHVSPPLLVD</sequence>
<accession>A0ABU8F2Q6</accession>
<reference evidence="2 3" key="1">
    <citation type="submission" date="2024-01" db="EMBL/GenBank/DDBJ databases">
        <title>Seven novel Bacillus-like species.</title>
        <authorList>
            <person name="Liu G."/>
        </authorList>
    </citation>
    <scope>NUCLEOTIDE SEQUENCE [LARGE SCALE GENOMIC DNA]</scope>
    <source>
        <strain evidence="2 3">FJAT-51614</strain>
    </source>
</reference>
<name>A0ABU8F2Q6_9BACI</name>
<gene>
    <name evidence="2" type="ORF">WAX74_06515</name>
</gene>
<dbReference type="InterPro" id="IPR029069">
    <property type="entry name" value="HotDog_dom_sf"/>
</dbReference>